<feature type="domain" description="FH2" evidence="6">
    <location>
        <begin position="423"/>
        <end position="861"/>
    </location>
</feature>
<evidence type="ECO:0000256" key="4">
    <source>
        <dbReference type="SAM" id="MobiDB-lite"/>
    </source>
</evidence>
<dbReference type="GO" id="GO:0051015">
    <property type="term" value="F:actin filament binding"/>
    <property type="evidence" value="ECO:0007669"/>
    <property type="project" value="InterPro"/>
</dbReference>
<dbReference type="Pfam" id="PF02181">
    <property type="entry name" value="FH2"/>
    <property type="match status" value="1"/>
</dbReference>
<evidence type="ECO:0000313" key="7">
    <source>
        <dbReference type="EMBL" id="KYP65927.1"/>
    </source>
</evidence>
<feature type="compositionally biased region" description="Pro residues" evidence="4">
    <location>
        <begin position="314"/>
        <end position="323"/>
    </location>
</feature>
<feature type="region of interest" description="Disordered" evidence="4">
    <location>
        <begin position="210"/>
        <end position="435"/>
    </location>
</feature>
<feature type="compositionally biased region" description="Pro residues" evidence="4">
    <location>
        <begin position="228"/>
        <end position="237"/>
    </location>
</feature>
<keyword evidence="5" id="KW-0732">Signal</keyword>
<keyword evidence="8" id="KW-1185">Reference proteome</keyword>
<dbReference type="SUPFAM" id="SSF101447">
    <property type="entry name" value="Formin homology 2 domain (FH2 domain)"/>
    <property type="match status" value="1"/>
</dbReference>
<reference evidence="7 8" key="1">
    <citation type="journal article" date="2012" name="Nat. Biotechnol.">
        <title>Draft genome sequence of pigeonpea (Cajanus cajan), an orphan legume crop of resource-poor farmers.</title>
        <authorList>
            <person name="Varshney R.K."/>
            <person name="Chen W."/>
            <person name="Li Y."/>
            <person name="Bharti A.K."/>
            <person name="Saxena R.K."/>
            <person name="Schlueter J.A."/>
            <person name="Donoghue M.T."/>
            <person name="Azam S."/>
            <person name="Fan G."/>
            <person name="Whaley A.M."/>
            <person name="Farmer A.D."/>
            <person name="Sheridan J."/>
            <person name="Iwata A."/>
            <person name="Tuteja R."/>
            <person name="Penmetsa R.V."/>
            <person name="Wu W."/>
            <person name="Upadhyaya H.D."/>
            <person name="Yang S.P."/>
            <person name="Shah T."/>
            <person name="Saxena K.B."/>
            <person name="Michael T."/>
            <person name="McCombie W.R."/>
            <person name="Yang B."/>
            <person name="Zhang G."/>
            <person name="Yang H."/>
            <person name="Wang J."/>
            <person name="Spillane C."/>
            <person name="Cook D.R."/>
            <person name="May G.D."/>
            <person name="Xu X."/>
            <person name="Jackson S.A."/>
        </authorList>
    </citation>
    <scope>NUCLEOTIDE SEQUENCE [LARGE SCALE GENOMIC DNA]</scope>
    <source>
        <strain evidence="8">cv. Asha</strain>
    </source>
</reference>
<dbReference type="PANTHER" id="PTHR23213:SF354">
    <property type="entry name" value="FORMIN-LIKE PROTEIN 4"/>
    <property type="match status" value="1"/>
</dbReference>
<dbReference type="InterPro" id="IPR015425">
    <property type="entry name" value="FH2_Formin"/>
</dbReference>
<dbReference type="SMART" id="SM00498">
    <property type="entry name" value="FH2"/>
    <property type="match status" value="1"/>
</dbReference>
<proteinExistence type="inferred from homology"/>
<dbReference type="InterPro" id="IPR027643">
    <property type="entry name" value="Formin-like_plant"/>
</dbReference>
<evidence type="ECO:0000256" key="3">
    <source>
        <dbReference type="SAM" id="Coils"/>
    </source>
</evidence>
<dbReference type="PANTHER" id="PTHR23213">
    <property type="entry name" value="FORMIN-RELATED"/>
    <property type="match status" value="1"/>
</dbReference>
<dbReference type="OMA" id="EYYQSGA"/>
<evidence type="ECO:0000256" key="1">
    <source>
        <dbReference type="ARBA" id="ARBA00025793"/>
    </source>
</evidence>
<feature type="signal peptide" evidence="5">
    <location>
        <begin position="1"/>
        <end position="20"/>
    </location>
</feature>
<feature type="region of interest" description="Disordered" evidence="4">
    <location>
        <begin position="689"/>
        <end position="717"/>
    </location>
</feature>
<dbReference type="InterPro" id="IPR042201">
    <property type="entry name" value="FH2_Formin_sf"/>
</dbReference>
<evidence type="ECO:0000256" key="2">
    <source>
        <dbReference type="RuleBase" id="RU361260"/>
    </source>
</evidence>
<dbReference type="STRING" id="3821.A0A151TFV7"/>
<feature type="compositionally biased region" description="Low complexity" evidence="4">
    <location>
        <begin position="297"/>
        <end position="313"/>
    </location>
</feature>
<feature type="compositionally biased region" description="Pro residues" evidence="4">
    <location>
        <begin position="346"/>
        <end position="370"/>
    </location>
</feature>
<dbReference type="Proteomes" id="UP000075243">
    <property type="component" value="Chromosome 6"/>
</dbReference>
<dbReference type="AlphaFoldDB" id="A0A151TFV7"/>
<feature type="region of interest" description="Disordered" evidence="4">
    <location>
        <begin position="26"/>
        <end position="66"/>
    </location>
</feature>
<accession>A0A151TFV7</accession>
<gene>
    <name evidence="7" type="ORF">KK1_012203</name>
</gene>
<organism evidence="7 8">
    <name type="scientific">Cajanus cajan</name>
    <name type="common">Pigeon pea</name>
    <name type="synonym">Cajanus indicus</name>
    <dbReference type="NCBI Taxonomy" id="3821"/>
    <lineage>
        <taxon>Eukaryota</taxon>
        <taxon>Viridiplantae</taxon>
        <taxon>Streptophyta</taxon>
        <taxon>Embryophyta</taxon>
        <taxon>Tracheophyta</taxon>
        <taxon>Spermatophyta</taxon>
        <taxon>Magnoliopsida</taxon>
        <taxon>eudicotyledons</taxon>
        <taxon>Gunneridae</taxon>
        <taxon>Pentapetalae</taxon>
        <taxon>rosids</taxon>
        <taxon>fabids</taxon>
        <taxon>Fabales</taxon>
        <taxon>Fabaceae</taxon>
        <taxon>Papilionoideae</taxon>
        <taxon>50 kb inversion clade</taxon>
        <taxon>NPAAA clade</taxon>
        <taxon>indigoferoid/millettioid clade</taxon>
        <taxon>Phaseoleae</taxon>
        <taxon>Cajanus</taxon>
    </lineage>
</organism>
<feature type="chain" id="PRO_5007589043" description="Formin-like protein" evidence="5">
    <location>
        <begin position="21"/>
        <end position="861"/>
    </location>
</feature>
<feature type="compositionally biased region" description="Low complexity" evidence="4">
    <location>
        <begin position="238"/>
        <end position="251"/>
    </location>
</feature>
<protein>
    <recommendedName>
        <fullName evidence="2">Formin-like protein</fullName>
    </recommendedName>
</protein>
<keyword evidence="3" id="KW-0175">Coiled coil</keyword>
<sequence>MLLLILSLVLQGFVIPTCHSQTNTPQNIETFYPTQTSEPTLTTQPPELPPSPGPVAATQTSSSSSSRKVAKAVAATAAGTVVLSGMIFLLVQRCFRARRRKKVTNTASAAERRVVPQVHVFERMEGHVKGLIVDEDGLDVVYWRKLEGKNTTDKDFQRGVLHSPKDKEEYDHGKRSESIQEISLLRERPSSSHMNIFPPEDSYTIMSIPPPAPPIFPPEESPYTIMRIPPPAPPPNVPSSFGSSSTKSFSPPFSPSSPKPFSNSFSSIPKMTNPSPPQTTPDKKNQLPTPTPPPPILGGKSSSPPPILGGKSSSPPPPPPPPIQAAAAAAPPPPPIQGEKSSAAAAPPPPPPIQGGKSSPPPPPPPPPPIQNKKNSAAPPPPPPISARKSPAPPHRPSKASGMKSSSKPPPTPIGSASVTSSKQGNTSPEVKLKPLHWDKVNTNLDHSMVWDKLGRGSFRVDDDLMESLFGYVATGRNDNTPKVNNSISPRKDGLAPSANASLLDPRKSQNIAIVLKSLAVSHMEIIDALTDGHGLNTDTIEKLGRVAPTEEEQMLILAYEGDPSKLAAAESFLHHILKVVPSAFKRLNALLFRLNYDSEMVEIKEFLHTLELGCKELRNQGIFLKLLEAVLKAGNRMNAGTNRGNAQAFNLASLRKLSDVKSTDGKTTLLHFVVEEVVRSEGKRAVLNRNHSLSRSSSRSSNNSGDSENSSASNEQRQKEYITLGLPIVGGISSEFTNVKKVAVADYNSFVGSISALSARIVETRELVSQCGNDKGGNFVREMNHFLENAEEELRLVREEQTRVMQLMKRTIEYYQGGASKDSAQPFYLFVIVKDFLGMVDQACIEIARNMQKRKTPKVN</sequence>
<feature type="compositionally biased region" description="Low complexity" evidence="4">
    <location>
        <begin position="33"/>
        <end position="45"/>
    </location>
</feature>
<evidence type="ECO:0000256" key="5">
    <source>
        <dbReference type="SAM" id="SignalP"/>
    </source>
</evidence>
<feature type="compositionally biased region" description="Pro residues" evidence="4">
    <location>
        <begin position="210"/>
        <end position="220"/>
    </location>
</feature>
<evidence type="ECO:0000259" key="6">
    <source>
        <dbReference type="PROSITE" id="PS51444"/>
    </source>
</evidence>
<comment type="similarity">
    <text evidence="1">Belongs to the formin-like family. Class-I subfamily.</text>
</comment>
<feature type="compositionally biased region" description="Low complexity" evidence="4">
    <location>
        <begin position="259"/>
        <end position="270"/>
    </location>
</feature>
<feature type="compositionally biased region" description="Pro residues" evidence="4">
    <location>
        <begin position="378"/>
        <end position="395"/>
    </location>
</feature>
<dbReference type="Gene3D" id="1.20.58.2220">
    <property type="entry name" value="Formin, FH2 domain"/>
    <property type="match status" value="1"/>
</dbReference>
<feature type="compositionally biased region" description="Polar residues" evidence="4">
    <location>
        <begin position="415"/>
        <end position="429"/>
    </location>
</feature>
<dbReference type="GO" id="GO:0045010">
    <property type="term" value="P:actin nucleation"/>
    <property type="evidence" value="ECO:0007669"/>
    <property type="project" value="InterPro"/>
</dbReference>
<name>A0A151TFV7_CAJCA</name>
<feature type="compositionally biased region" description="Low complexity" evidence="4">
    <location>
        <begin position="55"/>
        <end position="66"/>
    </location>
</feature>
<feature type="compositionally biased region" description="Low complexity" evidence="4">
    <location>
        <begin position="689"/>
        <end position="715"/>
    </location>
</feature>
<dbReference type="PROSITE" id="PS51444">
    <property type="entry name" value="FH2"/>
    <property type="match status" value="1"/>
</dbReference>
<dbReference type="Gramene" id="C.cajan_11840.t">
    <property type="protein sequence ID" value="C.cajan_11840.t"/>
    <property type="gene ID" value="C.cajan_11840"/>
</dbReference>
<feature type="coiled-coil region" evidence="3">
    <location>
        <begin position="781"/>
        <end position="808"/>
    </location>
</feature>
<evidence type="ECO:0000313" key="8">
    <source>
        <dbReference type="Proteomes" id="UP000075243"/>
    </source>
</evidence>
<dbReference type="EMBL" id="CM003608">
    <property type="protein sequence ID" value="KYP65927.1"/>
    <property type="molecule type" value="Genomic_DNA"/>
</dbReference>